<proteinExistence type="predicted"/>
<evidence type="ECO:0000313" key="2">
    <source>
        <dbReference type="Proteomes" id="UP000782610"/>
    </source>
</evidence>
<gene>
    <name evidence="1" type="ORF">HY834_01230</name>
</gene>
<reference evidence="1" key="1">
    <citation type="submission" date="2020-07" db="EMBL/GenBank/DDBJ databases">
        <title>Huge and variable diversity of episymbiotic CPR bacteria and DPANN archaea in groundwater ecosystems.</title>
        <authorList>
            <person name="He C.Y."/>
            <person name="Keren R."/>
            <person name="Whittaker M."/>
            <person name="Farag I.F."/>
            <person name="Doudna J."/>
            <person name="Cate J.H.D."/>
            <person name="Banfield J.F."/>
        </authorList>
    </citation>
    <scope>NUCLEOTIDE SEQUENCE</scope>
    <source>
        <strain evidence="1">NC_groundwater_1586_Pr3_B-0.1um_66_15</strain>
    </source>
</reference>
<comment type="caution">
    <text evidence="1">The sequence shown here is derived from an EMBL/GenBank/DDBJ whole genome shotgun (WGS) entry which is preliminary data.</text>
</comment>
<protein>
    <submittedName>
        <fullName evidence="1">Uncharacterized protein</fullName>
    </submittedName>
</protein>
<dbReference type="EMBL" id="JACRAF010000004">
    <property type="protein sequence ID" value="MBI4920346.1"/>
    <property type="molecule type" value="Genomic_DNA"/>
</dbReference>
<evidence type="ECO:0000313" key="1">
    <source>
        <dbReference type="EMBL" id="MBI4920346.1"/>
    </source>
</evidence>
<organism evidence="1 2">
    <name type="scientific">Devosia nanyangense</name>
    <dbReference type="NCBI Taxonomy" id="1228055"/>
    <lineage>
        <taxon>Bacteria</taxon>
        <taxon>Pseudomonadati</taxon>
        <taxon>Pseudomonadota</taxon>
        <taxon>Alphaproteobacteria</taxon>
        <taxon>Hyphomicrobiales</taxon>
        <taxon>Devosiaceae</taxon>
        <taxon>Devosia</taxon>
    </lineage>
</organism>
<name>A0A933NWV1_9HYPH</name>
<dbReference type="Proteomes" id="UP000782610">
    <property type="component" value="Unassembled WGS sequence"/>
</dbReference>
<accession>A0A933NWV1</accession>
<sequence>MGKVRISDNSIWLKHIEADAPLRDRLTSLKAGDVVELEVAGIVGRWERMRDGSDGRPTEGIKPVEGMKRVWTQLQSERGRVVDVRQVQSADSYLAALGATLSEWDSPEDEAAYRDL</sequence>
<dbReference type="AlphaFoldDB" id="A0A933NWV1"/>